<evidence type="ECO:0000313" key="2">
    <source>
        <dbReference type="Proteomes" id="UP000186878"/>
    </source>
</evidence>
<organism evidence="1 2">
    <name type="scientific">Salinicola socius</name>
    <dbReference type="NCBI Taxonomy" id="404433"/>
    <lineage>
        <taxon>Bacteria</taxon>
        <taxon>Pseudomonadati</taxon>
        <taxon>Pseudomonadota</taxon>
        <taxon>Gammaproteobacteria</taxon>
        <taxon>Oceanospirillales</taxon>
        <taxon>Halomonadaceae</taxon>
        <taxon>Salinicola</taxon>
    </lineage>
</organism>
<proteinExistence type="predicted"/>
<comment type="caution">
    <text evidence="1">The sequence shown here is derived from an EMBL/GenBank/DDBJ whole genome shotgun (WGS) entry which is preliminary data.</text>
</comment>
<name>A0A1Q8SST2_9GAMM</name>
<sequence>MCAIALFAQIFSLEENDHEAMHSIPRYIIYADRMVVDRIRAGLERQRQIPTLAREADALCQDH</sequence>
<reference evidence="1 2" key="1">
    <citation type="submission" date="2016-12" db="EMBL/GenBank/DDBJ databases">
        <title>Draft genome sequences of strains Salinicola socius SMB35, Salinicola sp. MH3R3-1 and Chromohalobacter sp. SMB17 from the Verkhnekamsk potash mining region of Russia.</title>
        <authorList>
            <person name="Mavrodi D.V."/>
            <person name="Olsson B.E."/>
            <person name="Korsakova E.S."/>
            <person name="Pyankova A."/>
            <person name="Mavrodi O.V."/>
            <person name="Plotnikova E.G."/>
        </authorList>
    </citation>
    <scope>NUCLEOTIDE SEQUENCE [LARGE SCALE GENOMIC DNA]</scope>
    <source>
        <strain evidence="1 2">SMB35</strain>
    </source>
</reference>
<accession>A0A1Q8SST2</accession>
<keyword evidence="2" id="KW-1185">Reference proteome</keyword>
<protein>
    <submittedName>
        <fullName evidence="1">Uncharacterized protein</fullName>
    </submittedName>
</protein>
<gene>
    <name evidence="1" type="ORF">BTW07_08655</name>
</gene>
<dbReference type="AlphaFoldDB" id="A0A1Q8SST2"/>
<dbReference type="STRING" id="404433.BTW07_08655"/>
<dbReference type="EMBL" id="MSDO01000010">
    <property type="protein sequence ID" value="OLO04491.1"/>
    <property type="molecule type" value="Genomic_DNA"/>
</dbReference>
<dbReference type="Proteomes" id="UP000186878">
    <property type="component" value="Unassembled WGS sequence"/>
</dbReference>
<evidence type="ECO:0000313" key="1">
    <source>
        <dbReference type="EMBL" id="OLO04491.1"/>
    </source>
</evidence>